<evidence type="ECO:0000313" key="1">
    <source>
        <dbReference type="EMBL" id="OGL45114.1"/>
    </source>
</evidence>
<dbReference type="Proteomes" id="UP000178797">
    <property type="component" value="Unassembled WGS sequence"/>
</dbReference>
<reference evidence="1 2" key="1">
    <citation type="journal article" date="2016" name="Nat. Commun.">
        <title>Thousands of microbial genomes shed light on interconnected biogeochemical processes in an aquifer system.</title>
        <authorList>
            <person name="Anantharaman K."/>
            <person name="Brown C.T."/>
            <person name="Hug L.A."/>
            <person name="Sharon I."/>
            <person name="Castelle C.J."/>
            <person name="Probst A.J."/>
            <person name="Thomas B.C."/>
            <person name="Singh A."/>
            <person name="Wilkins M.J."/>
            <person name="Karaoz U."/>
            <person name="Brodie E.L."/>
            <person name="Williams K.H."/>
            <person name="Hubbard S.S."/>
            <person name="Banfield J.F."/>
        </authorList>
    </citation>
    <scope>NUCLEOTIDE SEQUENCE [LARGE SCALE GENOMIC DNA]</scope>
</reference>
<evidence type="ECO:0000313" key="2">
    <source>
        <dbReference type="Proteomes" id="UP000178797"/>
    </source>
</evidence>
<accession>A0A1F7RVS7</accession>
<sequence length="121" mass="14183">MENQIKLFICELHCRFYKKDKKEEYACNGFKVIEKILETKKLYEGIKDLKIELKNVSFKNDNILKEVICSKCDFYIDGCDFRDANCNYDAPPCGGLILLSYLFEKGVISREEMENQQKTNS</sequence>
<proteinExistence type="predicted"/>
<organism evidence="1 2">
    <name type="scientific">Candidatus Schekmanbacteria bacterium RBG_16_38_10</name>
    <dbReference type="NCBI Taxonomy" id="1817879"/>
    <lineage>
        <taxon>Bacteria</taxon>
        <taxon>Candidatus Schekmaniibacteriota</taxon>
    </lineage>
</organism>
<dbReference type="AlphaFoldDB" id="A0A1F7RVS7"/>
<gene>
    <name evidence="1" type="ORF">A2W05_00875</name>
</gene>
<comment type="caution">
    <text evidence="1">The sequence shown here is derived from an EMBL/GenBank/DDBJ whole genome shotgun (WGS) entry which is preliminary data.</text>
</comment>
<protein>
    <submittedName>
        <fullName evidence="1">Uncharacterized protein</fullName>
    </submittedName>
</protein>
<dbReference type="EMBL" id="MGDE01000152">
    <property type="protein sequence ID" value="OGL45114.1"/>
    <property type="molecule type" value="Genomic_DNA"/>
</dbReference>
<name>A0A1F7RVS7_9BACT</name>